<dbReference type="NCBIfam" id="NF033634">
    <property type="entry name" value="SLATT_1"/>
    <property type="match status" value="1"/>
</dbReference>
<evidence type="ECO:0000256" key="2">
    <source>
        <dbReference type="SAM" id="Phobius"/>
    </source>
</evidence>
<dbReference type="Proteomes" id="UP001501447">
    <property type="component" value="Unassembled WGS sequence"/>
</dbReference>
<feature type="transmembrane region" description="Helical" evidence="2">
    <location>
        <begin position="216"/>
        <end position="239"/>
    </location>
</feature>
<evidence type="ECO:0000313" key="4">
    <source>
        <dbReference type="Proteomes" id="UP001501447"/>
    </source>
</evidence>
<protein>
    <recommendedName>
        <fullName evidence="5">DUF4231 domain-containing protein</fullName>
    </recommendedName>
</protein>
<dbReference type="EMBL" id="BAAARJ010000037">
    <property type="protein sequence ID" value="GAA2639994.1"/>
    <property type="molecule type" value="Genomic_DNA"/>
</dbReference>
<keyword evidence="2" id="KW-0812">Transmembrane</keyword>
<feature type="region of interest" description="Disordered" evidence="1">
    <location>
        <begin position="292"/>
        <end position="318"/>
    </location>
</feature>
<comment type="caution">
    <text evidence="3">The sequence shown here is derived from an EMBL/GenBank/DDBJ whole genome shotgun (WGS) entry which is preliminary data.</text>
</comment>
<organism evidence="3 4">
    <name type="scientific">Streptomyces axinellae</name>
    <dbReference type="NCBI Taxonomy" id="552788"/>
    <lineage>
        <taxon>Bacteria</taxon>
        <taxon>Bacillati</taxon>
        <taxon>Actinomycetota</taxon>
        <taxon>Actinomycetes</taxon>
        <taxon>Kitasatosporales</taxon>
        <taxon>Streptomycetaceae</taxon>
        <taxon>Streptomyces</taxon>
    </lineage>
</organism>
<proteinExistence type="predicted"/>
<feature type="compositionally biased region" description="Polar residues" evidence="1">
    <location>
        <begin position="302"/>
        <end position="318"/>
    </location>
</feature>
<evidence type="ECO:0008006" key="5">
    <source>
        <dbReference type="Google" id="ProtNLM"/>
    </source>
</evidence>
<dbReference type="InterPro" id="IPR025325">
    <property type="entry name" value="DUF4231"/>
</dbReference>
<feature type="transmembrane region" description="Helical" evidence="2">
    <location>
        <begin position="90"/>
        <end position="111"/>
    </location>
</feature>
<feature type="transmembrane region" description="Helical" evidence="2">
    <location>
        <begin position="55"/>
        <end position="78"/>
    </location>
</feature>
<accession>A0ABN3R101</accession>
<name>A0ABN3R101_9ACTN</name>
<sequence length="318" mass="36046">MVIRCSAESRDTVREMGAELPGSGNLSSPEDALRRLQQSVREDERDLAWKVKRIGMVRTAAVVVALCIPGLVAWNAIFSDQHQWRVTGQAVLVMPLVLSILFLLITGYVHLWKTDRLGEFFAPFVEQVEDRYGLSTSELRDRLELNQAAFRRWSSLAQAPLKERRSLYREDVAEIIAKYQAESRKYRRVHNSLQSLVMAGSTTVTTVAALDTREWNWQTIVVIAVGFCVALASTFTGYFKYRERSYFLQQTADAIEEEANAHALGVGQYSRFTAGQEDQALAQFTQEVEKLRNEQRRRQQQLDQPTEQAVPQGPSGTA</sequence>
<reference evidence="3 4" key="1">
    <citation type="journal article" date="2019" name="Int. J. Syst. Evol. Microbiol.">
        <title>The Global Catalogue of Microorganisms (GCM) 10K type strain sequencing project: providing services to taxonomists for standard genome sequencing and annotation.</title>
        <authorList>
            <consortium name="The Broad Institute Genomics Platform"/>
            <consortium name="The Broad Institute Genome Sequencing Center for Infectious Disease"/>
            <person name="Wu L."/>
            <person name="Ma J."/>
        </authorList>
    </citation>
    <scope>NUCLEOTIDE SEQUENCE [LARGE SCALE GENOMIC DNA]</scope>
    <source>
        <strain evidence="3 4">JCM 16373</strain>
    </source>
</reference>
<gene>
    <name evidence="3" type="ORF">GCM10009863_66430</name>
</gene>
<dbReference type="Pfam" id="PF14015">
    <property type="entry name" value="DUF4231"/>
    <property type="match status" value="1"/>
</dbReference>
<keyword evidence="2" id="KW-1133">Transmembrane helix</keyword>
<keyword evidence="2" id="KW-0472">Membrane</keyword>
<feature type="transmembrane region" description="Helical" evidence="2">
    <location>
        <begin position="193"/>
        <end position="210"/>
    </location>
</feature>
<evidence type="ECO:0000313" key="3">
    <source>
        <dbReference type="EMBL" id="GAA2639994.1"/>
    </source>
</evidence>
<keyword evidence="4" id="KW-1185">Reference proteome</keyword>
<evidence type="ECO:0000256" key="1">
    <source>
        <dbReference type="SAM" id="MobiDB-lite"/>
    </source>
</evidence>